<evidence type="ECO:0000256" key="6">
    <source>
        <dbReference type="SAM" id="Phobius"/>
    </source>
</evidence>
<accession>A0ABR7VPV8</accession>
<feature type="transmembrane region" description="Helical" evidence="6">
    <location>
        <begin position="290"/>
        <end position="308"/>
    </location>
</feature>
<feature type="transmembrane region" description="Helical" evidence="6">
    <location>
        <begin position="62"/>
        <end position="84"/>
    </location>
</feature>
<comment type="caution">
    <text evidence="7">The sequence shown here is derived from an EMBL/GenBank/DDBJ whole genome shotgun (WGS) entry which is preliminary data.</text>
</comment>
<keyword evidence="4 6" id="KW-1133">Transmembrane helix</keyword>
<dbReference type="Pfam" id="PF01594">
    <property type="entry name" value="AI-2E_transport"/>
    <property type="match status" value="1"/>
</dbReference>
<dbReference type="Proteomes" id="UP000621631">
    <property type="component" value="Unassembled WGS sequence"/>
</dbReference>
<dbReference type="PANTHER" id="PTHR21716">
    <property type="entry name" value="TRANSMEMBRANE PROTEIN"/>
    <property type="match status" value="1"/>
</dbReference>
<feature type="transmembrane region" description="Helical" evidence="6">
    <location>
        <begin position="32"/>
        <end position="50"/>
    </location>
</feature>
<dbReference type="InterPro" id="IPR002549">
    <property type="entry name" value="AI-2E-like"/>
</dbReference>
<keyword evidence="5 6" id="KW-0472">Membrane</keyword>
<evidence type="ECO:0000256" key="2">
    <source>
        <dbReference type="ARBA" id="ARBA00009773"/>
    </source>
</evidence>
<proteinExistence type="inferred from homology"/>
<evidence type="ECO:0000256" key="3">
    <source>
        <dbReference type="ARBA" id="ARBA00022692"/>
    </source>
</evidence>
<evidence type="ECO:0000313" key="8">
    <source>
        <dbReference type="Proteomes" id="UP000621631"/>
    </source>
</evidence>
<name>A0ABR7VPV8_VIRHA</name>
<sequence length="369" mass="41657">MYKQLFPQIARFLIVVFSILILYILIRFTGSILLPIIIATILAIIIHPLVSFMEKKLKFPRIAATFSAIILIFLIMIGGIFLLITEVIQGTVYLAEHIPTYFRQAIQQLNEFIQLKILPFYEKLLSIFNSLENGYQSAIEEYLKQATSSIAESGSAISQDLLLKIPSYLTMLPGSITIIIFLLLATFIITNDLNNLKNMVSKAMPVQLHSIIRELITQFKKTTLGFIKAQIILVIISAIIIFVGLTILNIKHAFTISLFAIVVDLLPYIGTGIIFIPWILFLYITAEYTLTIRLVLLYMIVIIVRQVIEPKVLSSSIGIHPLVALITLFAGVQLWGIMGFLLTPVFLIILNVIYQADILKKVWLFIRSG</sequence>
<dbReference type="NCBIfam" id="TIGR02872">
    <property type="entry name" value="spore_ytvI"/>
    <property type="match status" value="1"/>
</dbReference>
<evidence type="ECO:0000256" key="5">
    <source>
        <dbReference type="ARBA" id="ARBA00023136"/>
    </source>
</evidence>
<keyword evidence="3 6" id="KW-0812">Transmembrane</keyword>
<comment type="subcellular location">
    <subcellularLocation>
        <location evidence="1">Membrane</location>
        <topology evidence="1">Multi-pass membrane protein</topology>
    </subcellularLocation>
</comment>
<feature type="transmembrane region" description="Helical" evidence="6">
    <location>
        <begin position="9"/>
        <end position="26"/>
    </location>
</feature>
<protein>
    <submittedName>
        <fullName evidence="7">Sporulation integral membrane protein YtvI</fullName>
    </submittedName>
</protein>
<feature type="transmembrane region" description="Helical" evidence="6">
    <location>
        <begin position="231"/>
        <end position="250"/>
    </location>
</feature>
<evidence type="ECO:0000256" key="4">
    <source>
        <dbReference type="ARBA" id="ARBA00022989"/>
    </source>
</evidence>
<dbReference type="EMBL" id="JACWEZ010000011">
    <property type="protein sequence ID" value="MBD1223949.1"/>
    <property type="molecule type" value="Genomic_DNA"/>
</dbReference>
<dbReference type="PANTHER" id="PTHR21716:SF68">
    <property type="entry name" value="TRANSPORT PROTEIN YTVI-RELATED"/>
    <property type="match status" value="1"/>
</dbReference>
<dbReference type="RefSeq" id="WP_189778897.1">
    <property type="nucleotide sequence ID" value="NZ_JACWEZ010000011.1"/>
</dbReference>
<feature type="transmembrane region" description="Helical" evidence="6">
    <location>
        <begin position="168"/>
        <end position="189"/>
    </location>
</feature>
<organism evidence="7 8">
    <name type="scientific">Virgibacillus halodenitrificans</name>
    <name type="common">Bacillus halodenitrificans</name>
    <dbReference type="NCBI Taxonomy" id="1482"/>
    <lineage>
        <taxon>Bacteria</taxon>
        <taxon>Bacillati</taxon>
        <taxon>Bacillota</taxon>
        <taxon>Bacilli</taxon>
        <taxon>Bacillales</taxon>
        <taxon>Bacillaceae</taxon>
        <taxon>Virgibacillus</taxon>
    </lineage>
</organism>
<feature type="transmembrane region" description="Helical" evidence="6">
    <location>
        <begin position="328"/>
        <end position="354"/>
    </location>
</feature>
<gene>
    <name evidence="7" type="primary">ytvI</name>
    <name evidence="7" type="ORF">IC602_15185</name>
</gene>
<keyword evidence="8" id="KW-1185">Reference proteome</keyword>
<reference evidence="7 8" key="1">
    <citation type="submission" date="2020-09" db="EMBL/GenBank/DDBJ databases">
        <title>Draft Genome Sequences of Oil-Oxidizing Bacteria Halomonas titanicae, Marinobacter lutaoensis, and Virgibacillus halodenitrificans Isolated from Highly Saline Environments.</title>
        <authorList>
            <person name="Grouzdev D.S."/>
            <person name="Sokolova D.S."/>
            <person name="Semenova E.M."/>
            <person name="Borzenkov I.A."/>
            <person name="Bidzhieva S.K."/>
            <person name="Poltaraus A.B."/>
            <person name="Nazina T.N."/>
        </authorList>
    </citation>
    <scope>NUCLEOTIDE SEQUENCE [LARGE SCALE GENOMIC DNA]</scope>
    <source>
        <strain evidence="7 8">VKM B-3472D</strain>
    </source>
</reference>
<feature type="transmembrane region" description="Helical" evidence="6">
    <location>
        <begin position="256"/>
        <end position="283"/>
    </location>
</feature>
<comment type="similarity">
    <text evidence="2">Belongs to the autoinducer-2 exporter (AI-2E) (TC 2.A.86) family.</text>
</comment>
<evidence type="ECO:0000256" key="1">
    <source>
        <dbReference type="ARBA" id="ARBA00004141"/>
    </source>
</evidence>
<evidence type="ECO:0000313" key="7">
    <source>
        <dbReference type="EMBL" id="MBD1223949.1"/>
    </source>
</evidence>
<dbReference type="InterPro" id="IPR014227">
    <property type="entry name" value="YtvI-like"/>
</dbReference>